<comment type="caution">
    <text evidence="1">The sequence shown here is derived from an EMBL/GenBank/DDBJ whole genome shotgun (WGS) entry which is preliminary data.</text>
</comment>
<accession>X0YP56</accession>
<feature type="non-terminal residue" evidence="1">
    <location>
        <position position="227"/>
    </location>
</feature>
<name>X0YP56_9ZZZZ</name>
<feature type="non-terminal residue" evidence="1">
    <location>
        <position position="1"/>
    </location>
</feature>
<sequence length="227" mass="25892">TVRSEDSNHPKENMYDYRNLNKDLRAEDATKNDWLWKADFGAAQAMAALFLNYINFDKVTIQGHATDSWGTPSFEETFEISQDDRVQRYKAYCALTNFNYRWQRGFIPSDATLVGDLAVWAVSSVAALESVITLSPQITYGYDYSTDVPVKDSPKKSGGKERVGQGEDLIWTGEIPIGRRTPTDESQLWSLNALNRAEPHVLFENEGNTQYAYLCWREDPVRLTREA</sequence>
<gene>
    <name evidence="1" type="ORF">S01H1_79085</name>
</gene>
<evidence type="ECO:0000313" key="1">
    <source>
        <dbReference type="EMBL" id="GAG50253.1"/>
    </source>
</evidence>
<organism evidence="1">
    <name type="scientific">marine sediment metagenome</name>
    <dbReference type="NCBI Taxonomy" id="412755"/>
    <lineage>
        <taxon>unclassified sequences</taxon>
        <taxon>metagenomes</taxon>
        <taxon>ecological metagenomes</taxon>
    </lineage>
</organism>
<dbReference type="AlphaFoldDB" id="X0YP56"/>
<proteinExistence type="predicted"/>
<dbReference type="EMBL" id="BARS01053279">
    <property type="protein sequence ID" value="GAG50253.1"/>
    <property type="molecule type" value="Genomic_DNA"/>
</dbReference>
<protein>
    <submittedName>
        <fullName evidence="1">Uncharacterized protein</fullName>
    </submittedName>
</protein>
<reference evidence="1" key="1">
    <citation type="journal article" date="2014" name="Front. Microbiol.">
        <title>High frequency of phylogenetically diverse reductive dehalogenase-homologous genes in deep subseafloor sedimentary metagenomes.</title>
        <authorList>
            <person name="Kawai M."/>
            <person name="Futagami T."/>
            <person name="Toyoda A."/>
            <person name="Takaki Y."/>
            <person name="Nishi S."/>
            <person name="Hori S."/>
            <person name="Arai W."/>
            <person name="Tsubouchi T."/>
            <person name="Morono Y."/>
            <person name="Uchiyama I."/>
            <person name="Ito T."/>
            <person name="Fujiyama A."/>
            <person name="Inagaki F."/>
            <person name="Takami H."/>
        </authorList>
    </citation>
    <scope>NUCLEOTIDE SEQUENCE</scope>
    <source>
        <strain evidence="1">Expedition CK06-06</strain>
    </source>
</reference>